<reference evidence="2" key="1">
    <citation type="journal article" date="2015" name="Nat. Genet.">
        <title>The genome and transcriptome of the zoonotic hookworm Ancylostoma ceylanicum identify infection-specific gene families.</title>
        <authorList>
            <person name="Schwarz E.M."/>
            <person name="Hu Y."/>
            <person name="Antoshechkin I."/>
            <person name="Miller M.M."/>
            <person name="Sternberg P.W."/>
            <person name="Aroian R.V."/>
        </authorList>
    </citation>
    <scope>NUCLEOTIDE SEQUENCE</scope>
    <source>
        <strain evidence="2">HY135</strain>
    </source>
</reference>
<dbReference type="AlphaFoldDB" id="A0A016V0X4"/>
<comment type="caution">
    <text evidence="1">The sequence shown here is derived from an EMBL/GenBank/DDBJ whole genome shotgun (WGS) entry which is preliminary data.</text>
</comment>
<dbReference type="EMBL" id="JARK01001357">
    <property type="protein sequence ID" value="EYC20657.1"/>
    <property type="molecule type" value="Genomic_DNA"/>
</dbReference>
<dbReference type="Proteomes" id="UP000024635">
    <property type="component" value="Unassembled WGS sequence"/>
</dbReference>
<accession>A0A016V0X4</accession>
<evidence type="ECO:0000313" key="2">
    <source>
        <dbReference type="Proteomes" id="UP000024635"/>
    </source>
</evidence>
<proteinExistence type="predicted"/>
<sequence length="67" mass="7363">MLIPTIYSKSHRSDANSVFGMEKSSRLLEKGRIRSKLCWLPATAAASGEHVLSCPIDEINGDTRLCT</sequence>
<gene>
    <name evidence="1" type="primary">Acey_s0021.g347</name>
    <name evidence="1" type="ORF">Y032_0021g347</name>
</gene>
<evidence type="ECO:0000313" key="1">
    <source>
        <dbReference type="EMBL" id="EYC20657.1"/>
    </source>
</evidence>
<keyword evidence="2" id="KW-1185">Reference proteome</keyword>
<protein>
    <submittedName>
        <fullName evidence="1">Uncharacterized protein</fullName>
    </submittedName>
</protein>
<name>A0A016V0X4_9BILA</name>
<organism evidence="1 2">
    <name type="scientific">Ancylostoma ceylanicum</name>
    <dbReference type="NCBI Taxonomy" id="53326"/>
    <lineage>
        <taxon>Eukaryota</taxon>
        <taxon>Metazoa</taxon>
        <taxon>Ecdysozoa</taxon>
        <taxon>Nematoda</taxon>
        <taxon>Chromadorea</taxon>
        <taxon>Rhabditida</taxon>
        <taxon>Rhabditina</taxon>
        <taxon>Rhabditomorpha</taxon>
        <taxon>Strongyloidea</taxon>
        <taxon>Ancylostomatidae</taxon>
        <taxon>Ancylostomatinae</taxon>
        <taxon>Ancylostoma</taxon>
    </lineage>
</organism>